<dbReference type="InterPro" id="IPR050109">
    <property type="entry name" value="HTH-type_TetR-like_transc_reg"/>
</dbReference>
<feature type="DNA-binding region" description="H-T-H motif" evidence="2">
    <location>
        <begin position="39"/>
        <end position="58"/>
    </location>
</feature>
<keyword evidence="1 2" id="KW-0238">DNA-binding</keyword>
<feature type="domain" description="HTH tetR-type" evidence="3">
    <location>
        <begin position="16"/>
        <end position="76"/>
    </location>
</feature>
<dbReference type="InterPro" id="IPR036271">
    <property type="entry name" value="Tet_transcr_reg_TetR-rel_C_sf"/>
</dbReference>
<evidence type="ECO:0000313" key="5">
    <source>
        <dbReference type="Proteomes" id="UP000072520"/>
    </source>
</evidence>
<dbReference type="PANTHER" id="PTHR30055">
    <property type="entry name" value="HTH-TYPE TRANSCRIPTIONAL REGULATOR RUTR"/>
    <property type="match status" value="1"/>
</dbReference>
<accession>A0AB34VKB6</accession>
<dbReference type="GeneID" id="61254773"/>
<dbReference type="PROSITE" id="PS50977">
    <property type="entry name" value="HTH_TETR_2"/>
    <property type="match status" value="1"/>
</dbReference>
<dbReference type="PRINTS" id="PR00455">
    <property type="entry name" value="HTHTETR"/>
</dbReference>
<dbReference type="Gene3D" id="1.10.357.10">
    <property type="entry name" value="Tetracycline Repressor, domain 2"/>
    <property type="match status" value="1"/>
</dbReference>
<dbReference type="Proteomes" id="UP000072520">
    <property type="component" value="Unassembled WGS sequence"/>
</dbReference>
<protein>
    <submittedName>
        <fullName evidence="4">TetR family transcriptional regulator</fullName>
    </submittedName>
</protein>
<dbReference type="EMBL" id="LDSI01000008">
    <property type="protein sequence ID" value="KTS99216.1"/>
    <property type="molecule type" value="Genomic_DNA"/>
</dbReference>
<evidence type="ECO:0000256" key="2">
    <source>
        <dbReference type="PROSITE-ProRule" id="PRU00335"/>
    </source>
</evidence>
<dbReference type="GO" id="GO:0000976">
    <property type="term" value="F:transcription cis-regulatory region binding"/>
    <property type="evidence" value="ECO:0007669"/>
    <property type="project" value="TreeGrafter"/>
</dbReference>
<evidence type="ECO:0000259" key="3">
    <source>
        <dbReference type="PROSITE" id="PS50977"/>
    </source>
</evidence>
<dbReference type="SUPFAM" id="SSF48498">
    <property type="entry name" value="Tetracyclin repressor-like, C-terminal domain"/>
    <property type="match status" value="1"/>
</dbReference>
<reference evidence="4 5" key="1">
    <citation type="journal article" date="2016" name="Front. Microbiol.">
        <title>Genomic Resource of Rice Seed Associated Bacteria.</title>
        <authorList>
            <person name="Midha S."/>
            <person name="Bansal K."/>
            <person name="Sharma S."/>
            <person name="Kumar N."/>
            <person name="Patil P.P."/>
            <person name="Chaudhry V."/>
            <person name="Patil P.B."/>
        </authorList>
    </citation>
    <scope>NUCLEOTIDE SEQUENCE [LARGE SCALE GENOMIC DNA]</scope>
    <source>
        <strain evidence="4 5">RSA13</strain>
    </source>
</reference>
<dbReference type="SUPFAM" id="SSF46689">
    <property type="entry name" value="Homeodomain-like"/>
    <property type="match status" value="1"/>
</dbReference>
<comment type="caution">
    <text evidence="4">The sequence shown here is derived from an EMBL/GenBank/DDBJ whole genome shotgun (WGS) entry which is preliminary data.</text>
</comment>
<dbReference type="InterPro" id="IPR001647">
    <property type="entry name" value="HTH_TetR"/>
</dbReference>
<gene>
    <name evidence="4" type="ORF">RSA13_06340</name>
</gene>
<dbReference type="NCBIfam" id="NF011584">
    <property type="entry name" value="PRK15008.1"/>
    <property type="match status" value="1"/>
</dbReference>
<dbReference type="Gene3D" id="1.10.10.60">
    <property type="entry name" value="Homeodomain-like"/>
    <property type="match status" value="1"/>
</dbReference>
<proteinExistence type="predicted"/>
<dbReference type="Pfam" id="PF00440">
    <property type="entry name" value="TetR_N"/>
    <property type="match status" value="1"/>
</dbReference>
<dbReference type="InterPro" id="IPR013573">
    <property type="entry name" value="Tscrpt_reg_YcdC_C"/>
</dbReference>
<dbReference type="GO" id="GO:0003700">
    <property type="term" value="F:DNA-binding transcription factor activity"/>
    <property type="evidence" value="ECO:0007669"/>
    <property type="project" value="TreeGrafter"/>
</dbReference>
<sequence>MKKATPGPTRRAVAVAAKRAAILQAALTCFSQFGIHGTRLEKVAEQAGVSKTNLLYYYPSKEALYIAVLKEILDVWLAPLRALTYEQEPLRAVRQYIRLKLEVSRDYPQASKLFCLEMLQGAPLLKGELAGDLKTLMDDKTAIIERWIAEGRLAAIAPQHLIFMLWATTQHYADFASQVEAITGNQLSNPVFFEETVENVQRIIIEGIRVR</sequence>
<name>A0AB34VKB6_9GAMM</name>
<evidence type="ECO:0000256" key="1">
    <source>
        <dbReference type="ARBA" id="ARBA00023125"/>
    </source>
</evidence>
<dbReference type="RefSeq" id="WP_033737596.1">
    <property type="nucleotide sequence ID" value="NZ_CP046585.1"/>
</dbReference>
<dbReference type="GO" id="GO:0045892">
    <property type="term" value="P:negative regulation of DNA-templated transcription"/>
    <property type="evidence" value="ECO:0007669"/>
    <property type="project" value="InterPro"/>
</dbReference>
<evidence type="ECO:0000313" key="4">
    <source>
        <dbReference type="EMBL" id="KTS99216.1"/>
    </source>
</evidence>
<dbReference type="Pfam" id="PF08362">
    <property type="entry name" value="TetR_C_3"/>
    <property type="match status" value="1"/>
</dbReference>
<dbReference type="PANTHER" id="PTHR30055:SF196">
    <property type="entry name" value="HTH-TYPE TRANSCRIPTIONAL REGULATOR RUTR"/>
    <property type="match status" value="1"/>
</dbReference>
<dbReference type="AlphaFoldDB" id="A0AB34VKB6"/>
<dbReference type="InterPro" id="IPR009057">
    <property type="entry name" value="Homeodomain-like_sf"/>
</dbReference>
<organism evidence="4 5">
    <name type="scientific">Pantoea stewartii</name>
    <dbReference type="NCBI Taxonomy" id="66269"/>
    <lineage>
        <taxon>Bacteria</taxon>
        <taxon>Pseudomonadati</taxon>
        <taxon>Pseudomonadota</taxon>
        <taxon>Gammaproteobacteria</taxon>
        <taxon>Enterobacterales</taxon>
        <taxon>Erwiniaceae</taxon>
        <taxon>Pantoea</taxon>
    </lineage>
</organism>